<dbReference type="Gene3D" id="1.10.287.110">
    <property type="entry name" value="DnaJ domain"/>
    <property type="match status" value="1"/>
</dbReference>
<dbReference type="EMBL" id="JANPWB010000005">
    <property type="protein sequence ID" value="KAJ1184981.1"/>
    <property type="molecule type" value="Genomic_DNA"/>
</dbReference>
<feature type="region of interest" description="Disordered" evidence="1">
    <location>
        <begin position="346"/>
        <end position="370"/>
    </location>
</feature>
<reference evidence="4" key="1">
    <citation type="journal article" date="2022" name="bioRxiv">
        <title>Sequencing and chromosome-scale assembly of the giantPleurodeles waltlgenome.</title>
        <authorList>
            <person name="Brown T."/>
            <person name="Elewa A."/>
            <person name="Iarovenko S."/>
            <person name="Subramanian E."/>
            <person name="Araus A.J."/>
            <person name="Petzold A."/>
            <person name="Susuki M."/>
            <person name="Suzuki K.-i.T."/>
            <person name="Hayashi T."/>
            <person name="Toyoda A."/>
            <person name="Oliveira C."/>
            <person name="Osipova E."/>
            <person name="Leigh N.D."/>
            <person name="Simon A."/>
            <person name="Yun M.H."/>
        </authorList>
    </citation>
    <scope>NUCLEOTIDE SEQUENCE</scope>
    <source>
        <strain evidence="4">20211129_DDA</strain>
        <tissue evidence="4">Liver</tissue>
    </source>
</reference>
<evidence type="ECO:0000313" key="5">
    <source>
        <dbReference type="Proteomes" id="UP001066276"/>
    </source>
</evidence>
<keyword evidence="2" id="KW-0472">Membrane</keyword>
<dbReference type="Proteomes" id="UP001066276">
    <property type="component" value="Chromosome 3_1"/>
</dbReference>
<evidence type="ECO:0000256" key="2">
    <source>
        <dbReference type="SAM" id="Phobius"/>
    </source>
</evidence>
<keyword evidence="2" id="KW-0812">Transmembrane</keyword>
<dbReference type="PANTHER" id="PTHR44873:SF1">
    <property type="entry name" value="DNAJ HOMOLOG SUBFAMILY C MEMBER 30, MITOCHONDRIAL"/>
    <property type="match status" value="1"/>
</dbReference>
<name>A0AAV7U8K7_PLEWA</name>
<dbReference type="Pfam" id="PF00226">
    <property type="entry name" value="DnaJ"/>
    <property type="match status" value="1"/>
</dbReference>
<keyword evidence="2" id="KW-1133">Transmembrane helix</keyword>
<dbReference type="SMART" id="SM00271">
    <property type="entry name" value="DnaJ"/>
    <property type="match status" value="1"/>
</dbReference>
<comment type="caution">
    <text evidence="4">The sequence shown here is derived from an EMBL/GenBank/DDBJ whole genome shotgun (WGS) entry which is preliminary data.</text>
</comment>
<dbReference type="SUPFAM" id="SSF46565">
    <property type="entry name" value="Chaperone J-domain"/>
    <property type="match status" value="1"/>
</dbReference>
<dbReference type="InterPro" id="IPR053025">
    <property type="entry name" value="Mito_ATP_Synthase-Asso"/>
</dbReference>
<feature type="transmembrane region" description="Helical" evidence="2">
    <location>
        <begin position="420"/>
        <end position="439"/>
    </location>
</feature>
<protein>
    <recommendedName>
        <fullName evidence="3">J domain-containing protein</fullName>
    </recommendedName>
</protein>
<proteinExistence type="predicted"/>
<evidence type="ECO:0000256" key="1">
    <source>
        <dbReference type="SAM" id="MobiDB-lite"/>
    </source>
</evidence>
<evidence type="ECO:0000313" key="4">
    <source>
        <dbReference type="EMBL" id="KAJ1184981.1"/>
    </source>
</evidence>
<evidence type="ECO:0000259" key="3">
    <source>
        <dbReference type="PROSITE" id="PS50076"/>
    </source>
</evidence>
<dbReference type="InterPro" id="IPR001623">
    <property type="entry name" value="DnaJ_domain"/>
</dbReference>
<gene>
    <name evidence="4" type="ORF">NDU88_001777</name>
</gene>
<organism evidence="4 5">
    <name type="scientific">Pleurodeles waltl</name>
    <name type="common">Iberian ribbed newt</name>
    <dbReference type="NCBI Taxonomy" id="8319"/>
    <lineage>
        <taxon>Eukaryota</taxon>
        <taxon>Metazoa</taxon>
        <taxon>Chordata</taxon>
        <taxon>Craniata</taxon>
        <taxon>Vertebrata</taxon>
        <taxon>Euteleostomi</taxon>
        <taxon>Amphibia</taxon>
        <taxon>Batrachia</taxon>
        <taxon>Caudata</taxon>
        <taxon>Salamandroidea</taxon>
        <taxon>Salamandridae</taxon>
        <taxon>Pleurodelinae</taxon>
        <taxon>Pleurodeles</taxon>
    </lineage>
</organism>
<accession>A0AAV7U8K7</accession>
<keyword evidence="5" id="KW-1185">Reference proteome</keyword>
<dbReference type="PANTHER" id="PTHR44873">
    <property type="entry name" value="DNAJ HOMOLOG SUBFAMILY C MEMBER 30, MITOCHONDRIAL"/>
    <property type="match status" value="1"/>
</dbReference>
<dbReference type="InterPro" id="IPR036869">
    <property type="entry name" value="J_dom_sf"/>
</dbReference>
<dbReference type="AlphaFoldDB" id="A0AAV7U8K7"/>
<dbReference type="PRINTS" id="PR00625">
    <property type="entry name" value="JDOMAIN"/>
</dbReference>
<dbReference type="PROSITE" id="PS50076">
    <property type="entry name" value="DNAJ_2"/>
    <property type="match status" value="1"/>
</dbReference>
<feature type="domain" description="J" evidence="3">
    <location>
        <begin position="271"/>
        <end position="336"/>
    </location>
</feature>
<dbReference type="CDD" id="cd06257">
    <property type="entry name" value="DnaJ"/>
    <property type="match status" value="1"/>
</dbReference>
<feature type="compositionally biased region" description="Polar residues" evidence="1">
    <location>
        <begin position="358"/>
        <end position="370"/>
    </location>
</feature>
<sequence length="440" mass="48432">MMAEVGRRLLWVPAPWGQVVRAKGTREHHGGVLGLKKVPLGHWRGVMCKEYPSVAKEVGCFEEGNLLFGLQSGVRELQSRTGNRKKYHALSKRNVKSLGQVTGVLGELVVGQQERGSRKQHQGALSRAAGIPEESGPSHWRRPEGAPGHELDAPRVLCFLLRSCAASDEHRLSLSSSPPGSGTARTHSVISDSTGTIVGAAVHPAHHGFLTAAFRECSIAPCTSSKLSSSTRGGFSAAGHHNVFTRVYSTSNGAGRNNGAQKEPLLRSPTAYYDILGVTGSATQSQIKTAYYRQSFRFHPDRNNGDEEAALRFTEISEAYLILGSVALRKKYDRGTLSQEDVRAAGKPSVKVEGSTAAKRTQSMPGSSRYTPTKPVFDFDEFYRAHYGEQLEREQYMRWRREVLQRRRKGLGDRWQLKKLSEVAVLMLICSAALILFSFK</sequence>
<feature type="region of interest" description="Disordered" evidence="1">
    <location>
        <begin position="112"/>
        <end position="148"/>
    </location>
</feature>